<organism evidence="8 9">
    <name type="scientific">Brevibacillus choshinensis</name>
    <dbReference type="NCBI Taxonomy" id="54911"/>
    <lineage>
        <taxon>Bacteria</taxon>
        <taxon>Bacillati</taxon>
        <taxon>Bacillota</taxon>
        <taxon>Bacilli</taxon>
        <taxon>Bacillales</taxon>
        <taxon>Paenibacillaceae</taxon>
        <taxon>Brevibacillus</taxon>
    </lineage>
</organism>
<keyword evidence="9" id="KW-1185">Reference proteome</keyword>
<name>A0ABR5NEL6_BRECH</name>
<evidence type="ECO:0000256" key="1">
    <source>
        <dbReference type="ARBA" id="ARBA00008857"/>
    </source>
</evidence>
<evidence type="ECO:0008006" key="10">
    <source>
        <dbReference type="Google" id="ProtNLM"/>
    </source>
</evidence>
<sequence length="295" mass="33768">MKIKRTLASFVLVDSNMRIIPEVLDFTNTLLQRGLSINTVASYLRDLRIFYEWLESVGINFYEVKPRDLKNFVLFIDNRHVAGRAGSSTINRYLATLSSFYRHHESLGGWVTENPVVKVNGNVSSEANNGYLRHTVKSIKAGLVHYFKRKKKKSSIDRKRLFEDQALTFYDVVGDHWSHNEDLKMRNQLVFKILYETGMRIGELLHLQVEDFDYPDPTRKTGNIYLISREESDGDRQLKTGERTIPVTTDLLTMNGLHVRKKGEGLSVLDFGGSYLMLEDNGVASLSGEPDSHSF</sequence>
<feature type="domain" description="Core-binding (CB)" evidence="7">
    <location>
        <begin position="17"/>
        <end position="105"/>
    </location>
</feature>
<dbReference type="Pfam" id="PF02899">
    <property type="entry name" value="Phage_int_SAM_1"/>
    <property type="match status" value="1"/>
</dbReference>
<evidence type="ECO:0000313" key="8">
    <source>
        <dbReference type="EMBL" id="KQL49999.1"/>
    </source>
</evidence>
<dbReference type="PANTHER" id="PTHR30349:SF41">
    <property type="entry name" value="INTEGRASE_RECOMBINASE PROTEIN MJ0367-RELATED"/>
    <property type="match status" value="1"/>
</dbReference>
<dbReference type="InterPro" id="IPR002104">
    <property type="entry name" value="Integrase_catalytic"/>
</dbReference>
<dbReference type="SUPFAM" id="SSF56349">
    <property type="entry name" value="DNA breaking-rejoining enzymes"/>
    <property type="match status" value="1"/>
</dbReference>
<gene>
    <name evidence="8" type="ORF">AN963_10080</name>
</gene>
<keyword evidence="3 5" id="KW-0238">DNA-binding</keyword>
<dbReference type="EMBL" id="LJJB01000007">
    <property type="protein sequence ID" value="KQL49999.1"/>
    <property type="molecule type" value="Genomic_DNA"/>
</dbReference>
<proteinExistence type="inferred from homology"/>
<evidence type="ECO:0000256" key="3">
    <source>
        <dbReference type="ARBA" id="ARBA00023125"/>
    </source>
</evidence>
<evidence type="ECO:0000256" key="4">
    <source>
        <dbReference type="ARBA" id="ARBA00023172"/>
    </source>
</evidence>
<dbReference type="Proteomes" id="UP000051063">
    <property type="component" value="Unassembled WGS sequence"/>
</dbReference>
<dbReference type="PROSITE" id="PS51900">
    <property type="entry name" value="CB"/>
    <property type="match status" value="1"/>
</dbReference>
<evidence type="ECO:0000256" key="5">
    <source>
        <dbReference type="PROSITE-ProRule" id="PRU01248"/>
    </source>
</evidence>
<dbReference type="Gene3D" id="1.10.443.10">
    <property type="entry name" value="Intergrase catalytic core"/>
    <property type="match status" value="1"/>
</dbReference>
<protein>
    <recommendedName>
        <fullName evidence="10">Integrase</fullName>
    </recommendedName>
</protein>
<evidence type="ECO:0000256" key="2">
    <source>
        <dbReference type="ARBA" id="ARBA00022908"/>
    </source>
</evidence>
<accession>A0ABR5NEL6</accession>
<dbReference type="InterPro" id="IPR011010">
    <property type="entry name" value="DNA_brk_join_enz"/>
</dbReference>
<dbReference type="InterPro" id="IPR004107">
    <property type="entry name" value="Integrase_SAM-like_N"/>
</dbReference>
<dbReference type="PROSITE" id="PS51898">
    <property type="entry name" value="TYR_RECOMBINASE"/>
    <property type="match status" value="1"/>
</dbReference>
<evidence type="ECO:0000259" key="6">
    <source>
        <dbReference type="PROSITE" id="PS51898"/>
    </source>
</evidence>
<keyword evidence="4" id="KW-0233">DNA recombination</keyword>
<reference evidence="8 9" key="1">
    <citation type="submission" date="2015-09" db="EMBL/GenBank/DDBJ databases">
        <title>Genome sequencing project for genomic taxonomy and phylogenomics of Bacillus-like bacteria.</title>
        <authorList>
            <person name="Liu B."/>
            <person name="Wang J."/>
            <person name="Zhu Y."/>
            <person name="Liu G."/>
            <person name="Chen Q."/>
            <person name="Chen Z."/>
            <person name="Lan J."/>
            <person name="Che J."/>
            <person name="Ge C."/>
            <person name="Shi H."/>
            <person name="Pan Z."/>
            <person name="Liu X."/>
        </authorList>
    </citation>
    <scope>NUCLEOTIDE SEQUENCE [LARGE SCALE GENOMIC DNA]</scope>
    <source>
        <strain evidence="8 9">DSM 8552</strain>
    </source>
</reference>
<evidence type="ECO:0000259" key="7">
    <source>
        <dbReference type="PROSITE" id="PS51900"/>
    </source>
</evidence>
<comment type="caution">
    <text evidence="8">The sequence shown here is derived from an EMBL/GenBank/DDBJ whole genome shotgun (WGS) entry which is preliminary data.</text>
</comment>
<dbReference type="Gene3D" id="1.10.150.130">
    <property type="match status" value="1"/>
</dbReference>
<comment type="similarity">
    <text evidence="1">Belongs to the 'phage' integrase family.</text>
</comment>
<dbReference type="RefSeq" id="WP_055744334.1">
    <property type="nucleotide sequence ID" value="NZ_LJJB01000007.1"/>
</dbReference>
<dbReference type="Pfam" id="PF00589">
    <property type="entry name" value="Phage_integrase"/>
    <property type="match status" value="1"/>
</dbReference>
<dbReference type="PANTHER" id="PTHR30349">
    <property type="entry name" value="PHAGE INTEGRASE-RELATED"/>
    <property type="match status" value="1"/>
</dbReference>
<dbReference type="InterPro" id="IPR050090">
    <property type="entry name" value="Tyrosine_recombinase_XerCD"/>
</dbReference>
<dbReference type="InterPro" id="IPR013762">
    <property type="entry name" value="Integrase-like_cat_sf"/>
</dbReference>
<feature type="domain" description="Tyr recombinase" evidence="6">
    <location>
        <begin position="156"/>
        <end position="295"/>
    </location>
</feature>
<evidence type="ECO:0000313" key="9">
    <source>
        <dbReference type="Proteomes" id="UP000051063"/>
    </source>
</evidence>
<dbReference type="InterPro" id="IPR044068">
    <property type="entry name" value="CB"/>
</dbReference>
<dbReference type="InterPro" id="IPR010998">
    <property type="entry name" value="Integrase_recombinase_N"/>
</dbReference>
<keyword evidence="2" id="KW-0229">DNA integration</keyword>